<evidence type="ECO:0000256" key="2">
    <source>
        <dbReference type="ARBA" id="ARBA00022679"/>
    </source>
</evidence>
<evidence type="ECO:0000256" key="5">
    <source>
        <dbReference type="ARBA" id="ARBA00022840"/>
    </source>
</evidence>
<dbReference type="Proteomes" id="UP001595685">
    <property type="component" value="Unassembled WGS sequence"/>
</dbReference>
<dbReference type="EC" id="2.7.1.-" evidence="8"/>
<evidence type="ECO:0000256" key="4">
    <source>
        <dbReference type="ARBA" id="ARBA00022777"/>
    </source>
</evidence>
<name>A0ABV7WD18_9MICO</name>
<dbReference type="Gene3D" id="3.40.1190.20">
    <property type="match status" value="1"/>
</dbReference>
<protein>
    <submittedName>
        <fullName evidence="8">Carbohydrate kinase</fullName>
        <ecNumber evidence="8">2.7.1.-</ecNumber>
    </submittedName>
</protein>
<dbReference type="Pfam" id="PF00294">
    <property type="entry name" value="PfkB"/>
    <property type="match status" value="1"/>
</dbReference>
<dbReference type="PANTHER" id="PTHR43085:SF1">
    <property type="entry name" value="PSEUDOURIDINE KINASE-RELATED"/>
    <property type="match status" value="1"/>
</dbReference>
<dbReference type="SUPFAM" id="SSF53613">
    <property type="entry name" value="Ribokinase-like"/>
    <property type="match status" value="1"/>
</dbReference>
<dbReference type="CDD" id="cd01167">
    <property type="entry name" value="bac_FRK"/>
    <property type="match status" value="1"/>
</dbReference>
<dbReference type="EMBL" id="JBHRWW010000001">
    <property type="protein sequence ID" value="MFC3686787.1"/>
    <property type="molecule type" value="Genomic_DNA"/>
</dbReference>
<organism evidence="8 9">
    <name type="scientific">Aquipuribacter hungaricus</name>
    <dbReference type="NCBI Taxonomy" id="545624"/>
    <lineage>
        <taxon>Bacteria</taxon>
        <taxon>Bacillati</taxon>
        <taxon>Actinomycetota</taxon>
        <taxon>Actinomycetes</taxon>
        <taxon>Micrococcales</taxon>
        <taxon>Intrasporangiaceae</taxon>
        <taxon>Aquipuribacter</taxon>
    </lineage>
</organism>
<comment type="caution">
    <text evidence="8">The sequence shown here is derived from an EMBL/GenBank/DDBJ whole genome shotgun (WGS) entry which is preliminary data.</text>
</comment>
<dbReference type="InterPro" id="IPR029056">
    <property type="entry name" value="Ribokinase-like"/>
</dbReference>
<gene>
    <name evidence="8" type="ORF">ACFOLH_00355</name>
</gene>
<evidence type="ECO:0000313" key="8">
    <source>
        <dbReference type="EMBL" id="MFC3686787.1"/>
    </source>
</evidence>
<reference evidence="9" key="1">
    <citation type="journal article" date="2019" name="Int. J. Syst. Evol. Microbiol.">
        <title>The Global Catalogue of Microorganisms (GCM) 10K type strain sequencing project: providing services to taxonomists for standard genome sequencing and annotation.</title>
        <authorList>
            <consortium name="The Broad Institute Genomics Platform"/>
            <consortium name="The Broad Institute Genome Sequencing Center for Infectious Disease"/>
            <person name="Wu L."/>
            <person name="Ma J."/>
        </authorList>
    </citation>
    <scope>NUCLEOTIDE SEQUENCE [LARGE SCALE GENOMIC DNA]</scope>
    <source>
        <strain evidence="9">NCAIM B.02333</strain>
    </source>
</reference>
<keyword evidence="4 8" id="KW-0418">Kinase</keyword>
<sequence length="318" mass="32065">MVRALVVGEALVDVVRGPGGEALGRHPGGSPANVALGLSRLGHRAELLTWVGEDEDGALVTDHLAASGVRLVPGSTGAARTSTATATLDAAGVATYDFDLDASMPSVDLDALAGPEGFDVVHTGSIAAVLAPGASVVEGLLSRTRHRATVSYDPNARPALMGDPDVALAKVLAYVGTADVVKVSDEDLEWLRPGVDPLDVAGSWLMRGAALVVVTRGEGGADALGAAGHVHVDSPPTRVVDTVGAGDSFMSGLLDGLARHGLLGASRRAALRAVDTRTVATVLAHAAGIASITCSRPGADPPWAADLTPPPAATEEHP</sequence>
<comment type="similarity">
    <text evidence="1">Belongs to the carbohydrate kinase PfkB family.</text>
</comment>
<dbReference type="InterPro" id="IPR002173">
    <property type="entry name" value="Carboh/pur_kinase_PfkB_CS"/>
</dbReference>
<dbReference type="PANTHER" id="PTHR43085">
    <property type="entry name" value="HEXOKINASE FAMILY MEMBER"/>
    <property type="match status" value="1"/>
</dbReference>
<evidence type="ECO:0000256" key="6">
    <source>
        <dbReference type="SAM" id="MobiDB-lite"/>
    </source>
</evidence>
<keyword evidence="3" id="KW-0547">Nucleotide-binding</keyword>
<dbReference type="InterPro" id="IPR050306">
    <property type="entry name" value="PfkB_Carbo_kinase"/>
</dbReference>
<keyword evidence="2 8" id="KW-0808">Transferase</keyword>
<dbReference type="InterPro" id="IPR011611">
    <property type="entry name" value="PfkB_dom"/>
</dbReference>
<keyword evidence="9" id="KW-1185">Reference proteome</keyword>
<evidence type="ECO:0000313" key="9">
    <source>
        <dbReference type="Proteomes" id="UP001595685"/>
    </source>
</evidence>
<feature type="region of interest" description="Disordered" evidence="6">
    <location>
        <begin position="299"/>
        <end position="318"/>
    </location>
</feature>
<evidence type="ECO:0000256" key="3">
    <source>
        <dbReference type="ARBA" id="ARBA00022741"/>
    </source>
</evidence>
<dbReference type="PROSITE" id="PS00583">
    <property type="entry name" value="PFKB_KINASES_1"/>
    <property type="match status" value="1"/>
</dbReference>
<dbReference type="GO" id="GO:0016301">
    <property type="term" value="F:kinase activity"/>
    <property type="evidence" value="ECO:0007669"/>
    <property type="project" value="UniProtKB-KW"/>
</dbReference>
<dbReference type="PROSITE" id="PS00584">
    <property type="entry name" value="PFKB_KINASES_2"/>
    <property type="match status" value="1"/>
</dbReference>
<proteinExistence type="inferred from homology"/>
<evidence type="ECO:0000256" key="1">
    <source>
        <dbReference type="ARBA" id="ARBA00010688"/>
    </source>
</evidence>
<feature type="domain" description="Carbohydrate kinase PfkB" evidence="7">
    <location>
        <begin position="5"/>
        <end position="302"/>
    </location>
</feature>
<dbReference type="RefSeq" id="WP_340295213.1">
    <property type="nucleotide sequence ID" value="NZ_JBBEOI010000217.1"/>
</dbReference>
<keyword evidence="5" id="KW-0067">ATP-binding</keyword>
<accession>A0ABV7WD18</accession>
<evidence type="ECO:0000259" key="7">
    <source>
        <dbReference type="Pfam" id="PF00294"/>
    </source>
</evidence>